<reference evidence="1" key="1">
    <citation type="submission" date="2017-07" db="EMBL/GenBank/DDBJ databases">
        <authorList>
            <person name="Mikheyev A."/>
            <person name="Grau M."/>
        </authorList>
    </citation>
    <scope>NUCLEOTIDE SEQUENCE</scope>
    <source>
        <tissue evidence="1">Venom_gland</tissue>
    </source>
</reference>
<sequence>MEFRDGAECRSLVRAQRFQTADIFHPTIQLSLFISYRRLTQIPILKNVVSICFKFLCAKYRNKSCQTLHLVFFPKIFNLFKRDKILKKKKQEQNRKKKNIHKTLS</sequence>
<reference evidence="1" key="2">
    <citation type="submission" date="2017-11" db="EMBL/GenBank/DDBJ databases">
        <title>Coralsnake Venomics: Analyses of Venom Gland Transcriptomes and Proteomes of Six Brazilian Taxa.</title>
        <authorList>
            <person name="Aird S.D."/>
            <person name="Jorge da Silva N."/>
            <person name="Qiu L."/>
            <person name="Villar-Briones A."/>
            <person name="Aparecida-Saddi V."/>
            <person name="Campos-Telles M.P."/>
            <person name="Grau M."/>
            <person name="Mikheyev A.S."/>
        </authorList>
    </citation>
    <scope>NUCLEOTIDE SEQUENCE</scope>
    <source>
        <tissue evidence="1">Venom_gland</tissue>
    </source>
</reference>
<accession>A0A2D4LDU9</accession>
<dbReference type="EMBL" id="IACM01008160">
    <property type="protein sequence ID" value="LAB18973.1"/>
    <property type="molecule type" value="Transcribed_RNA"/>
</dbReference>
<protein>
    <submittedName>
        <fullName evidence="1">Uncharacterized protein</fullName>
    </submittedName>
</protein>
<name>A0A2D4LDU9_9SAUR</name>
<organism evidence="1">
    <name type="scientific">Micrurus spixii</name>
    <name type="common">Amazon coral snake</name>
    <dbReference type="NCBI Taxonomy" id="129469"/>
    <lineage>
        <taxon>Eukaryota</taxon>
        <taxon>Metazoa</taxon>
        <taxon>Chordata</taxon>
        <taxon>Craniata</taxon>
        <taxon>Vertebrata</taxon>
        <taxon>Euteleostomi</taxon>
        <taxon>Lepidosauria</taxon>
        <taxon>Squamata</taxon>
        <taxon>Bifurcata</taxon>
        <taxon>Unidentata</taxon>
        <taxon>Episquamata</taxon>
        <taxon>Toxicofera</taxon>
        <taxon>Serpentes</taxon>
        <taxon>Colubroidea</taxon>
        <taxon>Elapidae</taxon>
        <taxon>Elapinae</taxon>
        <taxon>Micrurus</taxon>
    </lineage>
</organism>
<proteinExistence type="predicted"/>
<dbReference type="AlphaFoldDB" id="A0A2D4LDU9"/>
<evidence type="ECO:0000313" key="1">
    <source>
        <dbReference type="EMBL" id="LAB18973.1"/>
    </source>
</evidence>